<accession>A0A0F5VJZ7</accession>
<comment type="pathway">
    <text evidence="1">Siderophore biosynthesis.</text>
</comment>
<keyword evidence="3" id="KW-0560">Oxidoreductase</keyword>
<evidence type="ECO:0000313" key="10">
    <source>
        <dbReference type="Proteomes" id="UP000033633"/>
    </source>
</evidence>
<dbReference type="GO" id="GO:0008667">
    <property type="term" value="F:2,3-dihydro-2,3-dihydroxybenzoate dehydrogenase activity"/>
    <property type="evidence" value="ECO:0007669"/>
    <property type="project" value="UniProtKB-UniRule"/>
</dbReference>
<dbReference type="GO" id="GO:0019290">
    <property type="term" value="P:siderophore biosynthetic process"/>
    <property type="evidence" value="ECO:0007669"/>
    <property type="project" value="InterPro"/>
</dbReference>
<keyword evidence="10" id="KW-1185">Reference proteome</keyword>
<comment type="similarity">
    <text evidence="2">Belongs to the short-chain dehydrogenases/reductases (SDR) family.</text>
</comment>
<dbReference type="PANTHER" id="PTHR24321:SF13">
    <property type="entry name" value="2,3-DIHYDRO-2,3-DIHYDROXYBENZOATE DEHYDROGENASE"/>
    <property type="match status" value="1"/>
</dbReference>
<dbReference type="NCBIfam" id="NF006074">
    <property type="entry name" value="PRK08220.1"/>
    <property type="match status" value="1"/>
</dbReference>
<dbReference type="OrthoDB" id="9810734at2"/>
<dbReference type="Pfam" id="PF13561">
    <property type="entry name" value="adh_short_C2"/>
    <property type="match status" value="1"/>
</dbReference>
<evidence type="ECO:0000256" key="8">
    <source>
        <dbReference type="NCBIfam" id="TIGR04316"/>
    </source>
</evidence>
<dbReference type="InterPro" id="IPR003560">
    <property type="entry name" value="DHB_DH"/>
</dbReference>
<sequence>MTFSGQFDNKVVWVTGAARGIGHAVAMSFHQLGAQVIGLDIDFSAAREAGIEHPFATYAVDISNPDAVSAVAQTILAAFPVIDVLANVAGVLRMGQTEELTVEDWHTCLNVNASGVFYLLQQVIPVFKQQRHGAVVTVSSNAAHVPRQHMTAYCASKAALSSLANCAALELAPYGVRCNLVSPGSTDTQMQRSLWHSEDAEQRTIAGFPEQFKLGIPLGKIAQPREIAQVVVFLASDLASHVTMQDIVVDGGAILNA</sequence>
<comment type="caution">
    <text evidence="9">The sequence shown here is derived from an EMBL/GenBank/DDBJ whole genome shotgun (WGS) entry which is preliminary data.</text>
</comment>
<dbReference type="EC" id="1.3.1.28" evidence="6 8"/>
<organism evidence="9 10">
    <name type="scientific">Photobacterium halotolerans</name>
    <dbReference type="NCBI Taxonomy" id="265726"/>
    <lineage>
        <taxon>Bacteria</taxon>
        <taxon>Pseudomonadati</taxon>
        <taxon>Pseudomonadota</taxon>
        <taxon>Gammaproteobacteria</taxon>
        <taxon>Vibrionales</taxon>
        <taxon>Vibrionaceae</taxon>
        <taxon>Photobacterium</taxon>
    </lineage>
</organism>
<evidence type="ECO:0000256" key="7">
    <source>
        <dbReference type="ARBA" id="ARBA00067530"/>
    </source>
</evidence>
<evidence type="ECO:0000256" key="2">
    <source>
        <dbReference type="ARBA" id="ARBA00006484"/>
    </source>
</evidence>
<dbReference type="FunFam" id="3.40.50.720:FF:000160">
    <property type="entry name" value="2,3-dihydro-2,3-dihydroxybenzoate dehydrogenase"/>
    <property type="match status" value="1"/>
</dbReference>
<dbReference type="PRINTS" id="PR01397">
    <property type="entry name" value="DHBDHDRGNASE"/>
</dbReference>
<dbReference type="EMBL" id="JWYV01000001">
    <property type="protein sequence ID" value="KKD01800.1"/>
    <property type="molecule type" value="Genomic_DNA"/>
</dbReference>
<dbReference type="PANTHER" id="PTHR24321">
    <property type="entry name" value="DEHYDROGENASES, SHORT CHAIN"/>
    <property type="match status" value="1"/>
</dbReference>
<evidence type="ECO:0000256" key="1">
    <source>
        <dbReference type="ARBA" id="ARBA00004924"/>
    </source>
</evidence>
<evidence type="ECO:0000313" key="9">
    <source>
        <dbReference type="EMBL" id="KKD01800.1"/>
    </source>
</evidence>
<dbReference type="SUPFAM" id="SSF51735">
    <property type="entry name" value="NAD(P)-binding Rossmann-fold domains"/>
    <property type="match status" value="1"/>
</dbReference>
<evidence type="ECO:0000256" key="3">
    <source>
        <dbReference type="ARBA" id="ARBA00023002"/>
    </source>
</evidence>
<dbReference type="Gene3D" id="3.40.50.720">
    <property type="entry name" value="NAD(P)-binding Rossmann-like Domain"/>
    <property type="match status" value="1"/>
</dbReference>
<protein>
    <recommendedName>
        <fullName evidence="7 8">2,3-dihydro-2,3-dihydroxybenzoate dehydrogenase</fullName>
        <ecNumber evidence="6 8">1.3.1.28</ecNumber>
    </recommendedName>
</protein>
<dbReference type="STRING" id="265726.KY46_01955"/>
<name>A0A0F5VJZ7_9GAMM</name>
<evidence type="ECO:0000256" key="5">
    <source>
        <dbReference type="ARBA" id="ARBA00052874"/>
    </source>
</evidence>
<proteinExistence type="inferred from homology"/>
<keyword evidence="4" id="KW-0520">NAD</keyword>
<dbReference type="InterPro" id="IPR036291">
    <property type="entry name" value="NAD(P)-bd_dom_sf"/>
</dbReference>
<dbReference type="PRINTS" id="PR00080">
    <property type="entry name" value="SDRFAMILY"/>
</dbReference>
<dbReference type="NCBIfam" id="TIGR04316">
    <property type="entry name" value="dhbA_paeA"/>
    <property type="match status" value="1"/>
</dbReference>
<reference evidence="9 10" key="1">
    <citation type="submission" date="2014-12" db="EMBL/GenBank/DDBJ databases">
        <title>Mercury Reductase activity and rhizosphere competence traits in the genome of root associated Photobacterium halotolerans MELD1.</title>
        <authorList>
            <person name="Mathew D.C."/>
            <person name="Huang C.-C."/>
        </authorList>
    </citation>
    <scope>NUCLEOTIDE SEQUENCE [LARGE SCALE GENOMIC DNA]</scope>
    <source>
        <strain evidence="9 10">MELD1</strain>
    </source>
</reference>
<dbReference type="AlphaFoldDB" id="A0A0F5VJZ7"/>
<dbReference type="Proteomes" id="UP000033633">
    <property type="component" value="Unassembled WGS sequence"/>
</dbReference>
<comment type="catalytic activity">
    <reaction evidence="5">
        <text>(2S,3S)-2,3-dihydroxy-2,3-dihydrobenzoate + NAD(+) = 2,3-dihydroxybenzoate + NADH + H(+)</text>
        <dbReference type="Rhea" id="RHEA:23824"/>
        <dbReference type="ChEBI" id="CHEBI:15378"/>
        <dbReference type="ChEBI" id="CHEBI:36654"/>
        <dbReference type="ChEBI" id="CHEBI:57540"/>
        <dbReference type="ChEBI" id="CHEBI:57945"/>
        <dbReference type="ChEBI" id="CHEBI:58764"/>
        <dbReference type="EC" id="1.3.1.28"/>
    </reaction>
</comment>
<evidence type="ECO:0000256" key="6">
    <source>
        <dbReference type="ARBA" id="ARBA00066334"/>
    </source>
</evidence>
<dbReference type="PATRIC" id="fig|265726.11.peg.424"/>
<dbReference type="PROSITE" id="PS00061">
    <property type="entry name" value="ADH_SHORT"/>
    <property type="match status" value="1"/>
</dbReference>
<evidence type="ECO:0000256" key="4">
    <source>
        <dbReference type="ARBA" id="ARBA00023027"/>
    </source>
</evidence>
<gene>
    <name evidence="9" type="ORF">KY46_01955</name>
</gene>
<dbReference type="InterPro" id="IPR020904">
    <property type="entry name" value="Sc_DH/Rdtase_CS"/>
</dbReference>
<dbReference type="InterPro" id="IPR002347">
    <property type="entry name" value="SDR_fam"/>
</dbReference>